<dbReference type="Proteomes" id="UP000027178">
    <property type="component" value="Unassembled WGS sequence"/>
</dbReference>
<evidence type="ECO:0000259" key="4">
    <source>
        <dbReference type="PROSITE" id="PS01124"/>
    </source>
</evidence>
<dbReference type="PATRIC" id="fig|1348663.4.peg.1560"/>
<dbReference type="GO" id="GO:0003700">
    <property type="term" value="F:DNA-binding transcription factor activity"/>
    <property type="evidence" value="ECO:0007669"/>
    <property type="project" value="InterPro"/>
</dbReference>
<dbReference type="PROSITE" id="PS00041">
    <property type="entry name" value="HTH_ARAC_FAMILY_1"/>
    <property type="match status" value="1"/>
</dbReference>
<dbReference type="InterPro" id="IPR018060">
    <property type="entry name" value="HTH_AraC"/>
</dbReference>
<dbReference type="OrthoDB" id="4549023at2"/>
<evidence type="ECO:0000256" key="3">
    <source>
        <dbReference type="ARBA" id="ARBA00023163"/>
    </source>
</evidence>
<evidence type="ECO:0000256" key="1">
    <source>
        <dbReference type="ARBA" id="ARBA00023015"/>
    </source>
</evidence>
<dbReference type="HOGENOM" id="CLU_079347_0_0_11"/>
<dbReference type="EMBL" id="JNBY01000068">
    <property type="protein sequence ID" value="KDN86526.1"/>
    <property type="molecule type" value="Genomic_DNA"/>
</dbReference>
<dbReference type="InterPro" id="IPR050204">
    <property type="entry name" value="AraC_XylS_family_regulators"/>
</dbReference>
<comment type="caution">
    <text evidence="5">The sequence shown here is derived from an EMBL/GenBank/DDBJ whole genome shotgun (WGS) entry which is preliminary data.</text>
</comment>
<keyword evidence="3" id="KW-0804">Transcription</keyword>
<dbReference type="eggNOG" id="COG2207">
    <property type="taxonomic scope" value="Bacteria"/>
</dbReference>
<dbReference type="PROSITE" id="PS01124">
    <property type="entry name" value="HTH_ARAC_FAMILY_2"/>
    <property type="match status" value="1"/>
</dbReference>
<dbReference type="InterPro" id="IPR018062">
    <property type="entry name" value="HTH_AraC-typ_CS"/>
</dbReference>
<dbReference type="PANTHER" id="PTHR46796">
    <property type="entry name" value="HTH-TYPE TRANSCRIPTIONAL ACTIVATOR RHAS-RELATED"/>
    <property type="match status" value="1"/>
</dbReference>
<evidence type="ECO:0000256" key="2">
    <source>
        <dbReference type="ARBA" id="ARBA00023125"/>
    </source>
</evidence>
<keyword evidence="6" id="KW-1185">Reference proteome</keyword>
<organism evidence="5 6">
    <name type="scientific">Kitasatospora cheerisanensis KCTC 2395</name>
    <dbReference type="NCBI Taxonomy" id="1348663"/>
    <lineage>
        <taxon>Bacteria</taxon>
        <taxon>Bacillati</taxon>
        <taxon>Actinomycetota</taxon>
        <taxon>Actinomycetes</taxon>
        <taxon>Kitasatosporales</taxon>
        <taxon>Streptomycetaceae</taxon>
        <taxon>Kitasatospora</taxon>
    </lineage>
</organism>
<dbReference type="SMART" id="SM00342">
    <property type="entry name" value="HTH_ARAC"/>
    <property type="match status" value="1"/>
</dbReference>
<dbReference type="SUPFAM" id="SSF46689">
    <property type="entry name" value="Homeodomain-like"/>
    <property type="match status" value="2"/>
</dbReference>
<keyword evidence="2" id="KW-0238">DNA-binding</keyword>
<keyword evidence="1" id="KW-0805">Transcription regulation</keyword>
<feature type="domain" description="HTH araC/xylS-type" evidence="4">
    <location>
        <begin position="165"/>
        <end position="267"/>
    </location>
</feature>
<accession>A0A066Z870</accession>
<evidence type="ECO:0000313" key="5">
    <source>
        <dbReference type="EMBL" id="KDN86526.1"/>
    </source>
</evidence>
<evidence type="ECO:0000313" key="6">
    <source>
        <dbReference type="Proteomes" id="UP000027178"/>
    </source>
</evidence>
<dbReference type="GO" id="GO:0043565">
    <property type="term" value="F:sequence-specific DNA binding"/>
    <property type="evidence" value="ECO:0007669"/>
    <property type="project" value="InterPro"/>
</dbReference>
<dbReference type="RefSeq" id="WP_157031942.1">
    <property type="nucleotide sequence ID" value="NZ_KK853997.1"/>
</dbReference>
<dbReference type="Gene3D" id="1.10.10.60">
    <property type="entry name" value="Homeodomain-like"/>
    <property type="match status" value="1"/>
</dbReference>
<dbReference type="Pfam" id="PF12833">
    <property type="entry name" value="HTH_18"/>
    <property type="match status" value="1"/>
</dbReference>
<dbReference type="AlphaFoldDB" id="A0A066Z870"/>
<sequence>MLSVQSLAARPDFDISSVACRSDHTRWSPLEVHGFHRVVLVRRGRFRRRADRTAADLDPSLGYLAVPGEEESFAHPAGGDHCTAITVGPALWRTLAGDAAKHRPSAVYVDPPLDLAHRRLLRAAGAGDVDYAATEELLTLLARAVARTADGPTPCADGPSAVKDRQLVAAAREAIAADHPASGTLLALAELLGASPYRLSRAFPRELGVSVTHYRHRVRLARALDRLEAGESSLGALAADLGYADQAHLTRTARRHLGHTPSALRRLLAPPNSAARPRT</sequence>
<proteinExistence type="predicted"/>
<dbReference type="PANTHER" id="PTHR46796:SF15">
    <property type="entry name" value="BLL1074 PROTEIN"/>
    <property type="match status" value="1"/>
</dbReference>
<gene>
    <name evidence="5" type="ORF">KCH_16220</name>
</gene>
<protein>
    <recommendedName>
        <fullName evidence="4">HTH araC/xylS-type domain-containing protein</fullName>
    </recommendedName>
</protein>
<dbReference type="InterPro" id="IPR009057">
    <property type="entry name" value="Homeodomain-like_sf"/>
</dbReference>
<name>A0A066Z870_9ACTN</name>
<reference evidence="5 6" key="1">
    <citation type="submission" date="2014-05" db="EMBL/GenBank/DDBJ databases">
        <title>Draft Genome Sequence of Kitasatospora cheerisanensis KCTC 2395.</title>
        <authorList>
            <person name="Nam D.H."/>
        </authorList>
    </citation>
    <scope>NUCLEOTIDE SEQUENCE [LARGE SCALE GENOMIC DNA]</scope>
    <source>
        <strain evidence="5 6">KCTC 2395</strain>
    </source>
</reference>